<dbReference type="Proteomes" id="UP001185779">
    <property type="component" value="Unassembled WGS sequence"/>
</dbReference>
<dbReference type="EMBL" id="JAWLKI010000038">
    <property type="protein sequence ID" value="MDV6309939.1"/>
    <property type="molecule type" value="Genomic_DNA"/>
</dbReference>
<proteinExistence type="predicted"/>
<dbReference type="RefSeq" id="WP_317505650.1">
    <property type="nucleotide sequence ID" value="NZ_JAWLKI010000038.1"/>
</dbReference>
<protein>
    <submittedName>
        <fullName evidence="1">Uncharacterized protein</fullName>
    </submittedName>
</protein>
<organism evidence="1 2">
    <name type="scientific">Gordonia amicalis</name>
    <dbReference type="NCBI Taxonomy" id="89053"/>
    <lineage>
        <taxon>Bacteria</taxon>
        <taxon>Bacillati</taxon>
        <taxon>Actinomycetota</taxon>
        <taxon>Actinomycetes</taxon>
        <taxon>Mycobacteriales</taxon>
        <taxon>Gordoniaceae</taxon>
        <taxon>Gordonia</taxon>
    </lineage>
</organism>
<evidence type="ECO:0000313" key="2">
    <source>
        <dbReference type="Proteomes" id="UP001185779"/>
    </source>
</evidence>
<accession>A0ABU4DJM1</accession>
<comment type="caution">
    <text evidence="1">The sequence shown here is derived from an EMBL/GenBank/DDBJ whole genome shotgun (WGS) entry which is preliminary data.</text>
</comment>
<sequence>MANHRYRGERLSDNRIRFCTYGGSRFEPAEYVELIRCPWCDQWHSSDDDLCEAWPVEPPTEQITEEDVDDWHDWIGVAS</sequence>
<reference evidence="1 2" key="1">
    <citation type="submission" date="2023-10" db="EMBL/GenBank/DDBJ databases">
        <title>Development of a sustainable strategy for remediation of hydrocarbon-contaminated territories based on the waste exchange concept.</title>
        <authorList>
            <person name="Krivoruchko A."/>
        </authorList>
    </citation>
    <scope>NUCLEOTIDE SEQUENCE [LARGE SCALE GENOMIC DNA]</scope>
    <source>
        <strain evidence="1 2">IEGM 1266</strain>
    </source>
</reference>
<gene>
    <name evidence="1" type="ORF">R3P94_21970</name>
</gene>
<keyword evidence="2" id="KW-1185">Reference proteome</keyword>
<evidence type="ECO:0000313" key="1">
    <source>
        <dbReference type="EMBL" id="MDV6309939.1"/>
    </source>
</evidence>
<name>A0ABU4DJM1_9ACTN</name>